<comment type="caution">
    <text evidence="2">The sequence shown here is derived from an EMBL/GenBank/DDBJ whole genome shotgun (WGS) entry which is preliminary data.</text>
</comment>
<organism evidence="2 3">
    <name type="scientific">Kribbella sancticallisti</name>
    <dbReference type="NCBI Taxonomy" id="460087"/>
    <lineage>
        <taxon>Bacteria</taxon>
        <taxon>Bacillati</taxon>
        <taxon>Actinomycetota</taxon>
        <taxon>Actinomycetes</taxon>
        <taxon>Propionibacteriales</taxon>
        <taxon>Kribbellaceae</taxon>
        <taxon>Kribbella</taxon>
    </lineage>
</organism>
<accession>A0ABP4PHI6</accession>
<proteinExistence type="predicted"/>
<name>A0ABP4PHI6_9ACTN</name>
<reference evidence="3" key="1">
    <citation type="journal article" date="2019" name="Int. J. Syst. Evol. Microbiol.">
        <title>The Global Catalogue of Microorganisms (GCM) 10K type strain sequencing project: providing services to taxonomists for standard genome sequencing and annotation.</title>
        <authorList>
            <consortium name="The Broad Institute Genomics Platform"/>
            <consortium name="The Broad Institute Genome Sequencing Center for Infectious Disease"/>
            <person name="Wu L."/>
            <person name="Ma J."/>
        </authorList>
    </citation>
    <scope>NUCLEOTIDE SEQUENCE [LARGE SCALE GENOMIC DNA]</scope>
    <source>
        <strain evidence="3">JCM 14969</strain>
    </source>
</reference>
<dbReference type="RefSeq" id="WP_344215771.1">
    <property type="nucleotide sequence ID" value="NZ_BAAAOS010000020.1"/>
</dbReference>
<evidence type="ECO:0000259" key="1">
    <source>
        <dbReference type="Pfam" id="PF08275"/>
    </source>
</evidence>
<dbReference type="Pfam" id="PF08275">
    <property type="entry name" value="DNAG_N"/>
    <property type="match status" value="1"/>
</dbReference>
<dbReference type="SUPFAM" id="SSF56731">
    <property type="entry name" value="DNA primase core"/>
    <property type="match status" value="1"/>
</dbReference>
<dbReference type="InterPro" id="IPR037068">
    <property type="entry name" value="DNA_primase_core_N_sf"/>
</dbReference>
<dbReference type="EMBL" id="BAAAOS010000020">
    <property type="protein sequence ID" value="GAA1581221.1"/>
    <property type="molecule type" value="Genomic_DNA"/>
</dbReference>
<evidence type="ECO:0000313" key="2">
    <source>
        <dbReference type="EMBL" id="GAA1581221.1"/>
    </source>
</evidence>
<sequence length="290" mass="31277">MSDPEVTTADGRRRLLEANVVAAQFFRAELLRAPGDWPVQHLKEARIEQVLSADSVWQIGYAPDTLTSLVDHLAAENFSYSTMERAGLVVRSGETDVVDRFRDQLVLLARDAQLRPAAFIGVGRDGQVQSSGLVSNALVGIEEQLDLLRGGATPVIVDDPVDAIAVSNVSRQLDGRWAGIPAFGAGLSTAQVRMLRKFSLGDTAIVIAVGDEHRRKLASGYLLDLSLYYDRVRAVVMPYAPSTLAAVEFGPEYFNDVLATGRPVLTYGVGGRAAADLDYRPESPGRGPGL</sequence>
<evidence type="ECO:0000313" key="3">
    <source>
        <dbReference type="Proteomes" id="UP001500393"/>
    </source>
</evidence>
<protein>
    <recommendedName>
        <fullName evidence="1">DNA primase DNAG catalytic core N-terminal domain-containing protein</fullName>
    </recommendedName>
</protein>
<keyword evidence="3" id="KW-1185">Reference proteome</keyword>
<dbReference type="Proteomes" id="UP001500393">
    <property type="component" value="Unassembled WGS sequence"/>
</dbReference>
<dbReference type="Gene3D" id="3.90.980.10">
    <property type="entry name" value="DNA primase, catalytic core, N-terminal domain"/>
    <property type="match status" value="1"/>
</dbReference>
<feature type="domain" description="DNA primase DNAG catalytic core N-terminal" evidence="1">
    <location>
        <begin position="25"/>
        <end position="121"/>
    </location>
</feature>
<gene>
    <name evidence="2" type="ORF">GCM10009789_38860</name>
</gene>
<dbReference type="InterPro" id="IPR013264">
    <property type="entry name" value="DNAG_N"/>
</dbReference>